<dbReference type="InterPro" id="IPR027417">
    <property type="entry name" value="P-loop_NTPase"/>
</dbReference>
<dbReference type="PANTHER" id="PTHR13696">
    <property type="entry name" value="P-LOOP CONTAINING NUCLEOSIDE TRIPHOSPHATE HYDROLASE"/>
    <property type="match status" value="1"/>
</dbReference>
<sequence length="267" mass="28247">MVSLKGGVGKTSVVLGLAGAALERGVRTLVVDLDPQANASTVLDPREVTYTSNDVLADARAGVLRQAVSRSGWGDLVDVVVAERALEHRNRDLPSAGRDGTLRLRIAMDGLDGYDLVLVDSPPSLGDLTRNALAASHRALVVTEPTLFALHGAQQALDAVDVVRRSSNLRLRPAGVVVNRVRARSAEHAYRLRELEDAYDDLLLTPALPDRAAVQQAAGAYVPVQAYRSPGAREVGQVLGGYLERLLGIDGASGPLGGRAGATRRSR</sequence>
<dbReference type="InterPro" id="IPR050678">
    <property type="entry name" value="DNA_Partitioning_ATPase"/>
</dbReference>
<dbReference type="Proteomes" id="UP000265614">
    <property type="component" value="Unassembled WGS sequence"/>
</dbReference>
<evidence type="ECO:0000259" key="1">
    <source>
        <dbReference type="Pfam" id="PF13614"/>
    </source>
</evidence>
<dbReference type="Gene3D" id="3.40.50.300">
    <property type="entry name" value="P-loop containing nucleotide triphosphate hydrolases"/>
    <property type="match status" value="1"/>
</dbReference>
<name>A0A3A3ZNB2_9ACTN</name>
<dbReference type="PANTHER" id="PTHR13696:SF99">
    <property type="entry name" value="COBYRINIC ACID AC-DIAMIDE SYNTHASE"/>
    <property type="match status" value="1"/>
</dbReference>
<dbReference type="Pfam" id="PF13614">
    <property type="entry name" value="AAA_31"/>
    <property type="match status" value="1"/>
</dbReference>
<organism evidence="2 3">
    <name type="scientific">Vallicoccus soli</name>
    <dbReference type="NCBI Taxonomy" id="2339232"/>
    <lineage>
        <taxon>Bacteria</taxon>
        <taxon>Bacillati</taxon>
        <taxon>Actinomycetota</taxon>
        <taxon>Actinomycetes</taxon>
        <taxon>Motilibacterales</taxon>
        <taxon>Vallicoccaceae</taxon>
        <taxon>Vallicoccus</taxon>
    </lineage>
</organism>
<feature type="domain" description="AAA" evidence="1">
    <location>
        <begin position="3"/>
        <end position="171"/>
    </location>
</feature>
<dbReference type="SUPFAM" id="SSF52540">
    <property type="entry name" value="P-loop containing nucleoside triphosphate hydrolases"/>
    <property type="match status" value="1"/>
</dbReference>
<gene>
    <name evidence="2" type="ORF">D5H78_02245</name>
</gene>
<keyword evidence="3" id="KW-1185">Reference proteome</keyword>
<comment type="caution">
    <text evidence="2">The sequence shown here is derived from an EMBL/GenBank/DDBJ whole genome shotgun (WGS) entry which is preliminary data.</text>
</comment>
<reference evidence="2 3" key="1">
    <citation type="submission" date="2018-09" db="EMBL/GenBank/DDBJ databases">
        <title>YIM 75000 draft genome.</title>
        <authorList>
            <person name="Tang S."/>
            <person name="Feng Y."/>
        </authorList>
    </citation>
    <scope>NUCLEOTIDE SEQUENCE [LARGE SCALE GENOMIC DNA]</scope>
    <source>
        <strain evidence="2 3">YIM 75000</strain>
    </source>
</reference>
<evidence type="ECO:0000313" key="2">
    <source>
        <dbReference type="EMBL" id="RJK98371.1"/>
    </source>
</evidence>
<dbReference type="OrthoDB" id="345269at2"/>
<accession>A0A3A3ZNB2</accession>
<dbReference type="EMBL" id="QZEZ01000001">
    <property type="protein sequence ID" value="RJK98371.1"/>
    <property type="molecule type" value="Genomic_DNA"/>
</dbReference>
<proteinExistence type="predicted"/>
<evidence type="ECO:0000313" key="3">
    <source>
        <dbReference type="Proteomes" id="UP000265614"/>
    </source>
</evidence>
<dbReference type="CDD" id="cd02042">
    <property type="entry name" value="ParAB_family"/>
    <property type="match status" value="1"/>
</dbReference>
<dbReference type="AlphaFoldDB" id="A0A3A3ZNB2"/>
<protein>
    <submittedName>
        <fullName evidence="2">ParA family protein</fullName>
    </submittedName>
</protein>
<dbReference type="InterPro" id="IPR025669">
    <property type="entry name" value="AAA_dom"/>
</dbReference>